<gene>
    <name evidence="2" type="ORF">B4V02_07405</name>
</gene>
<accession>A0A222WJ84</accession>
<feature type="transmembrane region" description="Helical" evidence="1">
    <location>
        <begin position="12"/>
        <end position="34"/>
    </location>
</feature>
<name>A0A222WJ84_9BACL</name>
<keyword evidence="1" id="KW-1133">Transmembrane helix</keyword>
<evidence type="ECO:0000313" key="3">
    <source>
        <dbReference type="Proteomes" id="UP000214666"/>
    </source>
</evidence>
<dbReference type="InterPro" id="IPR035324">
    <property type="entry name" value="DUF5381"/>
</dbReference>
<evidence type="ECO:0000313" key="2">
    <source>
        <dbReference type="EMBL" id="ASR46519.1"/>
    </source>
</evidence>
<dbReference type="OrthoDB" id="2606864at2"/>
<keyword evidence="3" id="KW-1185">Reference proteome</keyword>
<dbReference type="Proteomes" id="UP000214666">
    <property type="component" value="Chromosome"/>
</dbReference>
<proteinExistence type="predicted"/>
<dbReference type="AlphaFoldDB" id="A0A222WJ84"/>
<dbReference type="EMBL" id="CP020028">
    <property type="protein sequence ID" value="ASR46519.1"/>
    <property type="molecule type" value="Genomic_DNA"/>
</dbReference>
<dbReference type="RefSeq" id="WP_094154308.1">
    <property type="nucleotide sequence ID" value="NZ_CP020028.1"/>
</dbReference>
<protein>
    <submittedName>
        <fullName evidence="2">Uncharacterized protein</fullName>
    </submittedName>
</protein>
<dbReference type="KEGG" id="pkb:B4V02_07405"/>
<sequence>MDKITYRKSLAFWKAMGSLMFVLICLFLLLLIFIDEDISALQIFFFITSAIIGLPFFGSYLVVCLSRTLRKENYLFIFDEHSISDGIRTVPWSAITKVEFEGASIRKWLRPRFPAFIFYLNDRSTWEVSTDYVLNDVELNQAGKQLRNLINQHGKPKKKRS</sequence>
<dbReference type="Pfam" id="PF17353">
    <property type="entry name" value="DUF5381"/>
    <property type="match status" value="1"/>
</dbReference>
<evidence type="ECO:0000256" key="1">
    <source>
        <dbReference type="SAM" id="Phobius"/>
    </source>
</evidence>
<organism evidence="2 3">
    <name type="scientific">Paenibacillus kribbensis</name>
    <dbReference type="NCBI Taxonomy" id="172713"/>
    <lineage>
        <taxon>Bacteria</taxon>
        <taxon>Bacillati</taxon>
        <taxon>Bacillota</taxon>
        <taxon>Bacilli</taxon>
        <taxon>Bacillales</taxon>
        <taxon>Paenibacillaceae</taxon>
        <taxon>Paenibacillus</taxon>
    </lineage>
</organism>
<keyword evidence="1" id="KW-0472">Membrane</keyword>
<keyword evidence="1" id="KW-0812">Transmembrane</keyword>
<feature type="transmembrane region" description="Helical" evidence="1">
    <location>
        <begin position="40"/>
        <end position="63"/>
    </location>
</feature>
<reference evidence="2 3" key="1">
    <citation type="submission" date="2017-03" db="EMBL/GenBank/DDBJ databases">
        <title>Complete genome sequence of Paenibacillus Kribbensis producing bioflocculants.</title>
        <authorList>
            <person name="Lee H.-G."/>
            <person name="Oh H.-M."/>
        </authorList>
    </citation>
    <scope>NUCLEOTIDE SEQUENCE [LARGE SCALE GENOMIC DNA]</scope>
    <source>
        <strain evidence="2 3">AM49</strain>
    </source>
</reference>